<dbReference type="Proteomes" id="UP001497680">
    <property type="component" value="Unassembled WGS sequence"/>
</dbReference>
<accession>A0ACC0CKP1</accession>
<proteinExistence type="predicted"/>
<sequence length="159" mass="17939">MCLAPMSYLAKTLPTYLGTITIIADRALRETPQEMPVQRSIFPKSEDRKNQIGRTCKCRYIRRTSRQSSEWGSFTRSNESIIGLYFVGCIVSLGPTTSLGVLGIKMMEETTNTLLELCTKRSNIGSFSISPTLLYYTIVEKLVAFGHRARRALSRQCGW</sequence>
<keyword evidence="2" id="KW-1185">Reference proteome</keyword>
<protein>
    <submittedName>
        <fullName evidence="1">Uncharacterized protein</fullName>
    </submittedName>
</protein>
<reference evidence="1 2" key="1">
    <citation type="journal article" date="2022" name="New Phytol.">
        <title>Ecological generalism drives hyperdiversity of secondary metabolite gene clusters in xylarialean endophytes.</title>
        <authorList>
            <person name="Franco M.E.E."/>
            <person name="Wisecaver J.H."/>
            <person name="Arnold A.E."/>
            <person name="Ju Y.M."/>
            <person name="Slot J.C."/>
            <person name="Ahrendt S."/>
            <person name="Moore L.P."/>
            <person name="Eastman K.E."/>
            <person name="Scott K."/>
            <person name="Konkel Z."/>
            <person name="Mondo S.J."/>
            <person name="Kuo A."/>
            <person name="Hayes R.D."/>
            <person name="Haridas S."/>
            <person name="Andreopoulos B."/>
            <person name="Riley R."/>
            <person name="LaButti K."/>
            <person name="Pangilinan J."/>
            <person name="Lipzen A."/>
            <person name="Amirebrahimi M."/>
            <person name="Yan J."/>
            <person name="Adam C."/>
            <person name="Keymanesh K."/>
            <person name="Ng V."/>
            <person name="Louie K."/>
            <person name="Northen T."/>
            <person name="Drula E."/>
            <person name="Henrissat B."/>
            <person name="Hsieh H.M."/>
            <person name="Youens-Clark K."/>
            <person name="Lutzoni F."/>
            <person name="Miadlikowska J."/>
            <person name="Eastwood D.C."/>
            <person name="Hamelin R.C."/>
            <person name="Grigoriev I.V."/>
            <person name="U'Ren J.M."/>
        </authorList>
    </citation>
    <scope>NUCLEOTIDE SEQUENCE [LARGE SCALE GENOMIC DNA]</scope>
    <source>
        <strain evidence="1 2">ER1909</strain>
    </source>
</reference>
<organism evidence="1 2">
    <name type="scientific">Hypoxylon rubiginosum</name>
    <dbReference type="NCBI Taxonomy" id="110542"/>
    <lineage>
        <taxon>Eukaryota</taxon>
        <taxon>Fungi</taxon>
        <taxon>Dikarya</taxon>
        <taxon>Ascomycota</taxon>
        <taxon>Pezizomycotina</taxon>
        <taxon>Sordariomycetes</taxon>
        <taxon>Xylariomycetidae</taxon>
        <taxon>Xylariales</taxon>
        <taxon>Hypoxylaceae</taxon>
        <taxon>Hypoxylon</taxon>
    </lineage>
</organism>
<gene>
    <name evidence="1" type="ORF">F4821DRAFT_250489</name>
</gene>
<name>A0ACC0CKP1_9PEZI</name>
<evidence type="ECO:0000313" key="2">
    <source>
        <dbReference type="Proteomes" id="UP001497680"/>
    </source>
</evidence>
<comment type="caution">
    <text evidence="1">The sequence shown here is derived from an EMBL/GenBank/DDBJ whole genome shotgun (WGS) entry which is preliminary data.</text>
</comment>
<dbReference type="EMBL" id="MU394416">
    <property type="protein sequence ID" value="KAI6080920.1"/>
    <property type="molecule type" value="Genomic_DNA"/>
</dbReference>
<evidence type="ECO:0000313" key="1">
    <source>
        <dbReference type="EMBL" id="KAI6080920.1"/>
    </source>
</evidence>